<reference evidence="2 3" key="1">
    <citation type="submission" date="2016-01" db="EMBL/GenBank/DDBJ databases">
        <title>Biosynthesis of antibiotic leucinostatins and their inhibition on Phytophthora in bio-control Purpureocillium lilacinum.</title>
        <authorList>
            <person name="Wang G."/>
            <person name="Liu Z."/>
            <person name="Lin R."/>
            <person name="Li E."/>
            <person name="Mao Z."/>
            <person name="Ling J."/>
            <person name="Yin W."/>
            <person name="Xie B."/>
        </authorList>
    </citation>
    <scope>NUCLEOTIDE SEQUENCE [LARGE SCALE GENOMIC DNA]</scope>
    <source>
        <strain evidence="2">PLBJ-1</strain>
        <strain evidence="1">PLFJ-1</strain>
    </source>
</reference>
<name>A0A179GD35_PURLI</name>
<comment type="caution">
    <text evidence="2">The sequence shown here is derived from an EMBL/GenBank/DDBJ whole genome shotgun (WGS) entry which is preliminary data.</text>
</comment>
<gene>
    <name evidence="2" type="ORF">VFPBJ_09698</name>
    <name evidence="1" type="ORF">VFPFJ_10890</name>
</gene>
<sequence length="102" mass="11392">MHLAWRCDMALAVRPVRGAARCSRWSARHRCTPWCMRIQGRCRGTRNAPLAHSPNTVLSSRSFHRPRCCAASEAAAAVDWMAKDDRPTAEEYEHGGSPVETS</sequence>
<dbReference type="Proteomes" id="UP000078340">
    <property type="component" value="Unassembled WGS sequence"/>
</dbReference>
<evidence type="ECO:0000313" key="2">
    <source>
        <dbReference type="EMBL" id="OAQ75725.1"/>
    </source>
</evidence>
<evidence type="ECO:0000313" key="1">
    <source>
        <dbReference type="EMBL" id="OAQ75052.1"/>
    </source>
</evidence>
<protein>
    <submittedName>
        <fullName evidence="2">Uncharacterized protein</fullName>
    </submittedName>
</protein>
<evidence type="ECO:0000313" key="3">
    <source>
        <dbReference type="Proteomes" id="UP000078240"/>
    </source>
</evidence>
<proteinExistence type="predicted"/>
<dbReference type="EMBL" id="LSBH01000008">
    <property type="protein sequence ID" value="OAQ75725.1"/>
    <property type="molecule type" value="Genomic_DNA"/>
</dbReference>
<dbReference type="Proteomes" id="UP000078240">
    <property type="component" value="Unassembled WGS sequence"/>
</dbReference>
<organism evidence="2 3">
    <name type="scientific">Purpureocillium lilacinum</name>
    <name type="common">Paecilomyces lilacinus</name>
    <dbReference type="NCBI Taxonomy" id="33203"/>
    <lineage>
        <taxon>Eukaryota</taxon>
        <taxon>Fungi</taxon>
        <taxon>Dikarya</taxon>
        <taxon>Ascomycota</taxon>
        <taxon>Pezizomycotina</taxon>
        <taxon>Sordariomycetes</taxon>
        <taxon>Hypocreomycetidae</taxon>
        <taxon>Hypocreales</taxon>
        <taxon>Ophiocordycipitaceae</taxon>
        <taxon>Purpureocillium</taxon>
    </lineage>
</organism>
<accession>A0A179GD35</accession>
<dbReference type="AlphaFoldDB" id="A0A179GD35"/>
<dbReference type="EMBL" id="LSBI01000017">
    <property type="protein sequence ID" value="OAQ75052.1"/>
    <property type="molecule type" value="Genomic_DNA"/>
</dbReference>